<dbReference type="Proteomes" id="UP000241462">
    <property type="component" value="Unassembled WGS sequence"/>
</dbReference>
<keyword evidence="1" id="KW-0472">Membrane</keyword>
<keyword evidence="1" id="KW-0812">Transmembrane</keyword>
<feature type="transmembrane region" description="Helical" evidence="1">
    <location>
        <begin position="90"/>
        <end position="108"/>
    </location>
</feature>
<evidence type="ECO:0000256" key="1">
    <source>
        <dbReference type="SAM" id="Phobius"/>
    </source>
</evidence>
<accession>A0A2T3A7H1</accession>
<protein>
    <submittedName>
        <fullName evidence="2">Uncharacterized protein</fullName>
    </submittedName>
</protein>
<proteinExistence type="predicted"/>
<name>A0A2T3A7H1_9PEZI</name>
<dbReference type="EMBL" id="KZ678445">
    <property type="protein sequence ID" value="PSR84315.1"/>
    <property type="molecule type" value="Genomic_DNA"/>
</dbReference>
<dbReference type="AlphaFoldDB" id="A0A2T3A7H1"/>
<evidence type="ECO:0000313" key="2">
    <source>
        <dbReference type="EMBL" id="PSR84315.1"/>
    </source>
</evidence>
<keyword evidence="1" id="KW-1133">Transmembrane helix</keyword>
<sequence length="164" mass="18595">MSRRCFDVVDQGRRGTRRETCIGYCDLLTKLTTLTIQKMTIRSIEHCGTLLFSPLVLKKMVVPALVTVFNFPFALPWSAVRGMKFARGRFGRLVCGIGLLIVTVLSLLRCRRRQLGQMSLVLILLLPFHVSSIAFFLHLILGSSLRGQSQSLCFWLLSPNQWHS</sequence>
<keyword evidence="3" id="KW-1185">Reference proteome</keyword>
<feature type="transmembrane region" description="Helical" evidence="1">
    <location>
        <begin position="120"/>
        <end position="141"/>
    </location>
</feature>
<evidence type="ECO:0000313" key="3">
    <source>
        <dbReference type="Proteomes" id="UP000241462"/>
    </source>
</evidence>
<dbReference type="InParanoid" id="A0A2T3A7H1"/>
<organism evidence="2 3">
    <name type="scientific">Coniella lustricola</name>
    <dbReference type="NCBI Taxonomy" id="2025994"/>
    <lineage>
        <taxon>Eukaryota</taxon>
        <taxon>Fungi</taxon>
        <taxon>Dikarya</taxon>
        <taxon>Ascomycota</taxon>
        <taxon>Pezizomycotina</taxon>
        <taxon>Sordariomycetes</taxon>
        <taxon>Sordariomycetidae</taxon>
        <taxon>Diaporthales</taxon>
        <taxon>Schizoparmaceae</taxon>
        <taxon>Coniella</taxon>
    </lineage>
</organism>
<reference evidence="2 3" key="1">
    <citation type="journal article" date="2018" name="Mycol. Prog.">
        <title>Coniella lustricola, a new species from submerged detritus.</title>
        <authorList>
            <person name="Raudabaugh D.B."/>
            <person name="Iturriaga T."/>
            <person name="Carver A."/>
            <person name="Mondo S."/>
            <person name="Pangilinan J."/>
            <person name="Lipzen A."/>
            <person name="He G."/>
            <person name="Amirebrahimi M."/>
            <person name="Grigoriev I.V."/>
            <person name="Miller A.N."/>
        </authorList>
    </citation>
    <scope>NUCLEOTIDE SEQUENCE [LARGE SCALE GENOMIC DNA]</scope>
    <source>
        <strain evidence="2 3">B22-T-1</strain>
    </source>
</reference>
<gene>
    <name evidence="2" type="ORF">BD289DRAFT_263187</name>
</gene>
<feature type="transmembrane region" description="Helical" evidence="1">
    <location>
        <begin position="60"/>
        <end position="78"/>
    </location>
</feature>